<dbReference type="InterPro" id="IPR057734">
    <property type="entry name" value="UBE2O-like_SH3-C"/>
</dbReference>
<dbReference type="Proteomes" id="UP000007819">
    <property type="component" value="Chromosome X"/>
</dbReference>
<dbReference type="Pfam" id="PF00179">
    <property type="entry name" value="UQ_con"/>
    <property type="match status" value="1"/>
</dbReference>
<dbReference type="InterPro" id="IPR000608">
    <property type="entry name" value="UBC"/>
</dbReference>
<dbReference type="CDD" id="cd23837">
    <property type="entry name" value="UBCc_UBE2O"/>
    <property type="match status" value="1"/>
</dbReference>
<keyword evidence="2" id="KW-0833">Ubl conjugation pathway</keyword>
<dbReference type="InterPro" id="IPR057735">
    <property type="entry name" value="UBE2O-like_tSH3-B"/>
</dbReference>
<organism evidence="4 5">
    <name type="scientific">Acyrthosiphon pisum</name>
    <name type="common">Pea aphid</name>
    <dbReference type="NCBI Taxonomy" id="7029"/>
    <lineage>
        <taxon>Eukaryota</taxon>
        <taxon>Metazoa</taxon>
        <taxon>Ecdysozoa</taxon>
        <taxon>Arthropoda</taxon>
        <taxon>Hexapoda</taxon>
        <taxon>Insecta</taxon>
        <taxon>Pterygota</taxon>
        <taxon>Neoptera</taxon>
        <taxon>Paraneoptera</taxon>
        <taxon>Hemiptera</taxon>
        <taxon>Sternorrhyncha</taxon>
        <taxon>Aphidomorpha</taxon>
        <taxon>Aphidoidea</taxon>
        <taxon>Aphididae</taxon>
        <taxon>Macrosiphini</taxon>
        <taxon>Acyrthosiphon</taxon>
    </lineage>
</organism>
<dbReference type="GeneID" id="100574674"/>
<proteinExistence type="predicted"/>
<name>A0A8R2NJT6_ACYPI</name>
<dbReference type="Pfam" id="PF23044">
    <property type="entry name" value="SH3-C_UBE2O"/>
    <property type="match status" value="1"/>
</dbReference>
<dbReference type="PANTHER" id="PTHR46116">
    <property type="entry name" value="(E3-INDEPENDENT) E2 UBIQUITIN-CONJUGATING ENZYME"/>
    <property type="match status" value="1"/>
</dbReference>
<protein>
    <recommendedName>
        <fullName evidence="3">UBC core domain-containing protein</fullName>
    </recommendedName>
</protein>
<dbReference type="AlphaFoldDB" id="A0A8R2NJT6"/>
<dbReference type="Gene3D" id="3.10.110.10">
    <property type="entry name" value="Ubiquitin Conjugating Enzyme"/>
    <property type="match status" value="1"/>
</dbReference>
<sequence length="1159" mass="133165">MENDYEKFSGDDEVATVSSNTGLVKYGLVLMMNRTEMTVIWHPNGAEEIISYDKVVLMDRLLKLSDIVRKVSEGKRSQFGFCENIDIYATVKIVNTNKIIENINYRNFTPSKHLTIVSSVFYESWIGKVKMVKSKVTFVSQDGSIFTLENPSRRHFISLSTSDSFFMHESEFYHGQKLKMRLDSLESAKFLTISNLMKCLLYNYKKNFSYKFGSKWVKVYIQDITVSSVEVKWYCQVPSRTKPREEYWPEKLVTGDNLKKLKTIHLFGSSPIQVGQTHWYTIKDTDNLMTMKQWQSKCTEAFNIGSGTKNRPSTNVSAGLSQINERILNKKYKFKLLSKKCESKPSTSTTGNSCVHTLKSSRLKRNRMWKSLIKKRKQFNIPKVKTKPNSKVVVEICYTKTMVDVIWQDGTKETGLSSTDLYPVRNLDDLELFPGNFVTEKSPASDVYGVVESMDHRHTAHIQWFKVNPENPSLPNPIEKTFVSAYDLRGHPDFHFESGCLIIHVNPDTNPDLNILTAGKVLSTRPDGRILVMWVNGEKTECWPQELFVVKLNDDVFNFQDEEYEDEDDDVFNFKDEEYEDEDDDAPLAVEDHLSKDLMCITSSGSSNKNCDQVHNEQNYASLLVQLLEQSATCINLFLDAVKQNCDTDKVLKLKKALEQYRSGFNVSSCLPTSECKEKEKEIETWYKDLMDNISKLINKIISRIDIKEREERELVEEEELSYETLIKDSVTKLKQFVSDFINKVKLVSNELYLSKYGIIKNCDTKDESDNFSLEIMDVTEPASVLPVMEPHSTECHFSALDTELVYEVTKPEYNQSITKPKEAGVFDVVETLMDNSHKYINDKDNLNLWVPKVIAKDIQILQKSLPAGIWVKTFENRMDLFSLMIRGPEKTPYAGGLFLFDVKIPPTYPIQPPLCHYYSYCDDRLNPNLYEDGKVCLSLLGTCFGHGVELCSPNDSNLLQLLVSIQGLILVREPYYNVAGIDSQQGQKLAKENSRVYNEMALIKVVQSMTNMLNMNNSDVKNTGYFEEEILEHVKTHGPKLINTIENWIKMSEKELTEDEKLIPGYPLLPLSKERYYFPAEIAALEFSLIDGISRTYHQDGIINHADFKEGTLELPYLFTIESEIIGTNNMTNTKNSLERLYSTAYPREYYVATLHPV</sequence>
<dbReference type="GO" id="GO:0061631">
    <property type="term" value="F:ubiquitin conjugating enzyme activity"/>
    <property type="evidence" value="ECO:0007669"/>
    <property type="project" value="TreeGrafter"/>
</dbReference>
<keyword evidence="5" id="KW-1185">Reference proteome</keyword>
<feature type="domain" description="UBC core" evidence="3">
    <location>
        <begin position="850"/>
        <end position="1011"/>
    </location>
</feature>
<dbReference type="Pfam" id="PF23043">
    <property type="entry name" value="SH3-B_UBE2O"/>
    <property type="match status" value="1"/>
</dbReference>
<dbReference type="SUPFAM" id="SSF54495">
    <property type="entry name" value="UBC-like"/>
    <property type="match status" value="1"/>
</dbReference>
<dbReference type="EnsemblMetazoa" id="XM_029485399.1">
    <property type="protein sequence ID" value="XP_029341259.1"/>
    <property type="gene ID" value="LOC100574674"/>
</dbReference>
<dbReference type="RefSeq" id="XP_029341259.1">
    <property type="nucleotide sequence ID" value="XM_029485399.1"/>
</dbReference>
<dbReference type="Pfam" id="PF23046">
    <property type="entry name" value="tSH3-B_UBE2O"/>
    <property type="match status" value="1"/>
</dbReference>
<dbReference type="OrthoDB" id="47801at2759"/>
<dbReference type="SMART" id="SM00212">
    <property type="entry name" value="UBCc"/>
    <property type="match status" value="1"/>
</dbReference>
<evidence type="ECO:0000313" key="4">
    <source>
        <dbReference type="EnsemblMetazoa" id="XP_029341259.1"/>
    </source>
</evidence>
<dbReference type="KEGG" id="api:100574674"/>
<dbReference type="InterPro" id="IPR016135">
    <property type="entry name" value="UBQ-conjugating_enzyme/RWD"/>
</dbReference>
<evidence type="ECO:0000256" key="2">
    <source>
        <dbReference type="ARBA" id="ARBA00022786"/>
    </source>
</evidence>
<reference evidence="5" key="1">
    <citation type="submission" date="2010-06" db="EMBL/GenBank/DDBJ databases">
        <authorList>
            <person name="Jiang H."/>
            <person name="Abraham K."/>
            <person name="Ali S."/>
            <person name="Alsbrooks S.L."/>
            <person name="Anim B.N."/>
            <person name="Anosike U.S."/>
            <person name="Attaway T."/>
            <person name="Bandaranaike D.P."/>
            <person name="Battles P.K."/>
            <person name="Bell S.N."/>
            <person name="Bell A.V."/>
            <person name="Beltran B."/>
            <person name="Bickham C."/>
            <person name="Bustamante Y."/>
            <person name="Caleb T."/>
            <person name="Canada A."/>
            <person name="Cardenas V."/>
            <person name="Carter K."/>
            <person name="Chacko J."/>
            <person name="Chandrabose M.N."/>
            <person name="Chavez D."/>
            <person name="Chavez A."/>
            <person name="Chen L."/>
            <person name="Chu H.-S."/>
            <person name="Claassen K.J."/>
            <person name="Cockrell R."/>
            <person name="Collins M."/>
            <person name="Cooper J.A."/>
            <person name="Cree A."/>
            <person name="Curry S.M."/>
            <person name="Da Y."/>
            <person name="Dao M.D."/>
            <person name="Das B."/>
            <person name="Davila M.-L."/>
            <person name="Davy-Carroll L."/>
            <person name="Denson S."/>
            <person name="Dinh H."/>
            <person name="Ebong V.E."/>
            <person name="Edwards J.R."/>
            <person name="Egan A."/>
            <person name="El-Daye J."/>
            <person name="Escobedo L."/>
            <person name="Fernandez S."/>
            <person name="Fernando P.R."/>
            <person name="Flagg N."/>
            <person name="Forbes L.D."/>
            <person name="Fowler R.G."/>
            <person name="Fu Q."/>
            <person name="Gabisi R.A."/>
            <person name="Ganer J."/>
            <person name="Garbino Pronczuk A."/>
            <person name="Garcia R.M."/>
            <person name="Garner T."/>
            <person name="Garrett T.E."/>
            <person name="Gonzalez D.A."/>
            <person name="Hamid H."/>
            <person name="Hawkins E.S."/>
            <person name="Hirani K."/>
            <person name="Hogues M.E."/>
            <person name="Hollins B."/>
            <person name="Hsiao C.-H."/>
            <person name="Jabil R."/>
            <person name="James M.L."/>
            <person name="Jhangiani S.N."/>
            <person name="Johnson B."/>
            <person name="Johnson Q."/>
            <person name="Joshi V."/>
            <person name="Kalu J.B."/>
            <person name="Kam C."/>
            <person name="Kashfia A."/>
            <person name="Keebler J."/>
            <person name="Kisamo H."/>
            <person name="Kovar C.L."/>
            <person name="Lago L.A."/>
            <person name="Lai C.-Y."/>
            <person name="Laidlaw J."/>
            <person name="Lara F."/>
            <person name="Le T.-K."/>
            <person name="Lee S.L."/>
            <person name="Legall F.H."/>
            <person name="Lemon S.J."/>
            <person name="Lewis L.R."/>
            <person name="Li B."/>
            <person name="Liu Y."/>
            <person name="Liu Y.-S."/>
            <person name="Lopez J."/>
            <person name="Lozado R.J."/>
            <person name="Lu J."/>
            <person name="Madu R.C."/>
            <person name="Maheshwari M."/>
            <person name="Maheshwari R."/>
            <person name="Malloy K."/>
            <person name="Martinez E."/>
            <person name="Mathew T."/>
            <person name="Mercado I.C."/>
            <person name="Mercado C."/>
            <person name="Meyer B."/>
            <person name="Montgomery K."/>
            <person name="Morgan M.B."/>
            <person name="Munidasa M."/>
            <person name="Nazareth L.V."/>
            <person name="Nelson J."/>
            <person name="Ng B.M."/>
            <person name="Nguyen N.B."/>
            <person name="Nguyen P.Q."/>
            <person name="Nguyen T."/>
            <person name="Obregon M."/>
            <person name="Okwuonu G.O."/>
            <person name="Onwere C.G."/>
            <person name="Orozco G."/>
            <person name="Parra A."/>
            <person name="Patel S."/>
            <person name="Patil S."/>
            <person name="Perez A."/>
            <person name="Perez Y."/>
            <person name="Pham C."/>
            <person name="Primus E.L."/>
            <person name="Pu L.-L."/>
            <person name="Puazo M."/>
            <person name="Qin X."/>
            <person name="Quiroz J.B."/>
            <person name="Reese J."/>
            <person name="Richards S."/>
            <person name="Rives C.M."/>
            <person name="Robberts R."/>
            <person name="Ruiz S.J."/>
            <person name="Ruiz M.J."/>
            <person name="Santibanez J."/>
            <person name="Schneider B.W."/>
            <person name="Sisson I."/>
            <person name="Smith M."/>
            <person name="Sodergren E."/>
            <person name="Song X.-Z."/>
            <person name="Song B.B."/>
            <person name="Summersgill H."/>
            <person name="Thelus R."/>
            <person name="Thornton R.D."/>
            <person name="Trejos Z.Y."/>
            <person name="Usmani K."/>
            <person name="Vattathil S."/>
            <person name="Villasana D."/>
            <person name="Walker D.L."/>
            <person name="Wang S."/>
            <person name="Wang K."/>
            <person name="White C.S."/>
            <person name="Williams A.C."/>
            <person name="Williamson J."/>
            <person name="Wilson K."/>
            <person name="Woghiren I.O."/>
            <person name="Woodworth J.R."/>
            <person name="Worley K.C."/>
            <person name="Wright R.A."/>
            <person name="Wu W."/>
            <person name="Young L."/>
            <person name="Zhang L."/>
            <person name="Zhang J."/>
            <person name="Zhu Y."/>
            <person name="Muzny D.M."/>
            <person name="Weinstock G."/>
            <person name="Gibbs R.A."/>
        </authorList>
    </citation>
    <scope>NUCLEOTIDE SEQUENCE [LARGE SCALE GENOMIC DNA]</scope>
    <source>
        <strain evidence="5">LSR1</strain>
    </source>
</reference>
<dbReference type="PANTHER" id="PTHR46116:SF15">
    <property type="entry name" value="(E3-INDEPENDENT) E2 UBIQUITIN-CONJUGATING ENZYME"/>
    <property type="match status" value="1"/>
</dbReference>
<dbReference type="PROSITE" id="PS50127">
    <property type="entry name" value="UBC_2"/>
    <property type="match status" value="1"/>
</dbReference>
<reference evidence="4" key="2">
    <citation type="submission" date="2022-06" db="UniProtKB">
        <authorList>
            <consortium name="EnsemblMetazoa"/>
        </authorList>
    </citation>
    <scope>IDENTIFICATION</scope>
</reference>
<dbReference type="InterPro" id="IPR057733">
    <property type="entry name" value="UBE2O-like_SH3-B"/>
</dbReference>
<evidence type="ECO:0000256" key="1">
    <source>
        <dbReference type="ARBA" id="ARBA00022679"/>
    </source>
</evidence>
<keyword evidence="1" id="KW-0808">Transferase</keyword>
<evidence type="ECO:0000313" key="5">
    <source>
        <dbReference type="Proteomes" id="UP000007819"/>
    </source>
</evidence>
<accession>A0A8R2NJT6</accession>
<evidence type="ECO:0000259" key="3">
    <source>
        <dbReference type="PROSITE" id="PS50127"/>
    </source>
</evidence>